<dbReference type="EMBL" id="BAAAXF010000021">
    <property type="protein sequence ID" value="GAA3495912.1"/>
    <property type="molecule type" value="Genomic_DNA"/>
</dbReference>
<protein>
    <submittedName>
        <fullName evidence="2">Uncharacterized protein</fullName>
    </submittedName>
</protein>
<reference evidence="3" key="1">
    <citation type="journal article" date="2019" name="Int. J. Syst. Evol. Microbiol.">
        <title>The Global Catalogue of Microorganisms (GCM) 10K type strain sequencing project: providing services to taxonomists for standard genome sequencing and annotation.</title>
        <authorList>
            <consortium name="The Broad Institute Genomics Platform"/>
            <consortium name="The Broad Institute Genome Sequencing Center for Infectious Disease"/>
            <person name="Wu L."/>
            <person name="Ma J."/>
        </authorList>
    </citation>
    <scope>NUCLEOTIDE SEQUENCE [LARGE SCALE GENOMIC DNA]</scope>
    <source>
        <strain evidence="3">JCM 4816</strain>
    </source>
</reference>
<evidence type="ECO:0000313" key="3">
    <source>
        <dbReference type="Proteomes" id="UP001501455"/>
    </source>
</evidence>
<proteinExistence type="predicted"/>
<comment type="caution">
    <text evidence="2">The sequence shown here is derived from an EMBL/GenBank/DDBJ whole genome shotgun (WGS) entry which is preliminary data.</text>
</comment>
<gene>
    <name evidence="2" type="ORF">GCM10019016_030130</name>
</gene>
<feature type="region of interest" description="Disordered" evidence="1">
    <location>
        <begin position="1"/>
        <end position="29"/>
    </location>
</feature>
<organism evidence="2 3">
    <name type="scientific">Streptomyces prasinosporus</name>
    <dbReference type="NCBI Taxonomy" id="68256"/>
    <lineage>
        <taxon>Bacteria</taxon>
        <taxon>Bacillati</taxon>
        <taxon>Actinomycetota</taxon>
        <taxon>Actinomycetes</taxon>
        <taxon>Kitasatosporales</taxon>
        <taxon>Streptomycetaceae</taxon>
        <taxon>Streptomyces</taxon>
        <taxon>Streptomyces albogriseolus group</taxon>
    </lineage>
</organism>
<sequence length="94" mass="10240">MQGVQGGAATAESPTASRQQSAAADDSRAEAEIRRALGAVMVLLDGRRRDERDRLTRCGRLGLNRVSRSDGLAFVADAGIARMGDWEWRRCEHA</sequence>
<accession>A0ABP6TN65</accession>
<evidence type="ECO:0000256" key="1">
    <source>
        <dbReference type="SAM" id="MobiDB-lite"/>
    </source>
</evidence>
<dbReference type="Proteomes" id="UP001501455">
    <property type="component" value="Unassembled WGS sequence"/>
</dbReference>
<keyword evidence="3" id="KW-1185">Reference proteome</keyword>
<name>A0ABP6TN65_9ACTN</name>
<evidence type="ECO:0000313" key="2">
    <source>
        <dbReference type="EMBL" id="GAA3495912.1"/>
    </source>
</evidence>